<evidence type="ECO:0000313" key="11">
    <source>
        <dbReference type="EMBL" id="EXJ57087.1"/>
    </source>
</evidence>
<keyword evidence="8" id="KW-0472">Membrane</keyword>
<evidence type="ECO:0000256" key="1">
    <source>
        <dbReference type="ARBA" id="ARBA00003064"/>
    </source>
</evidence>
<evidence type="ECO:0000256" key="6">
    <source>
        <dbReference type="ARBA" id="ARBA00022989"/>
    </source>
</evidence>
<comment type="subunit">
    <text evidence="4 9">Component of 250-400 kDa complexes called cytochrome oxidase assembly intermediates or COA complexes.</text>
</comment>
<keyword evidence="5" id="KW-0812">Transmembrane</keyword>
<gene>
    <name evidence="11" type="ORF">A1O7_07431</name>
</gene>
<dbReference type="InterPro" id="IPR018628">
    <property type="entry name" value="Coa3_CC"/>
</dbReference>
<dbReference type="PANTHER" id="PTHR15642">
    <property type="entry name" value="CYTOCHROME C OXIDASE ASSEMBLY FACTOR 3, MITOCHONDRIAL"/>
    <property type="match status" value="1"/>
</dbReference>
<evidence type="ECO:0000256" key="8">
    <source>
        <dbReference type="ARBA" id="ARBA00023136"/>
    </source>
</evidence>
<dbReference type="Pfam" id="PF09813">
    <property type="entry name" value="Coa3_cc"/>
    <property type="match status" value="1"/>
</dbReference>
<evidence type="ECO:0000256" key="4">
    <source>
        <dbReference type="ARBA" id="ARBA00011351"/>
    </source>
</evidence>
<dbReference type="AlphaFoldDB" id="W9VMZ4"/>
<evidence type="ECO:0000313" key="12">
    <source>
        <dbReference type="Proteomes" id="UP000019473"/>
    </source>
</evidence>
<protein>
    <recommendedName>
        <fullName evidence="9">Cytochrome c oxidase assembly factor 3</fullName>
    </recommendedName>
</protein>
<evidence type="ECO:0000256" key="2">
    <source>
        <dbReference type="ARBA" id="ARBA00004304"/>
    </source>
</evidence>
<comment type="subcellular location">
    <subcellularLocation>
        <location evidence="2">Mitochondrion membrane</location>
        <topology evidence="2">Single-pass membrane protein</topology>
    </subcellularLocation>
</comment>
<dbReference type="RefSeq" id="XP_007759621.1">
    <property type="nucleotide sequence ID" value="XM_007761431.1"/>
</dbReference>
<name>W9VMZ4_9EURO</name>
<keyword evidence="9" id="KW-0999">Mitochondrion inner membrane</keyword>
<comment type="similarity">
    <text evidence="3 9">Belongs to the COA3 family.</text>
</comment>
<dbReference type="PANTHER" id="PTHR15642:SF3">
    <property type="entry name" value="CYTOCHROME C OXIDASE ASSEMBLY FACTOR 3 HOMOLOG, MITOCHONDRIAL"/>
    <property type="match status" value="1"/>
</dbReference>
<sequence>MHPTLPLQRGLLKRSSYYNPDYRTGAALLRARRPYLVKNTLTGIAIFGFAIGVCMPACLPSAHLVAISFENQPLTDVFAIIVSFTLKAVGQETFDDVIVPSEPQTAAQAIQHQNQSQAVKAKIPTSQVNGMRS</sequence>
<dbReference type="GeneID" id="19182006"/>
<dbReference type="STRING" id="1182544.W9VMZ4"/>
<dbReference type="OrthoDB" id="10018333at2759"/>
<evidence type="ECO:0000256" key="5">
    <source>
        <dbReference type="ARBA" id="ARBA00022692"/>
    </source>
</evidence>
<keyword evidence="6" id="KW-1133">Transmembrane helix</keyword>
<evidence type="ECO:0000256" key="9">
    <source>
        <dbReference type="RuleBase" id="RU367056"/>
    </source>
</evidence>
<comment type="caution">
    <text evidence="11">The sequence shown here is derived from an EMBL/GenBank/DDBJ whole genome shotgun (WGS) entry which is preliminary data.</text>
</comment>
<evidence type="ECO:0000256" key="3">
    <source>
        <dbReference type="ARBA" id="ARBA00007035"/>
    </source>
</evidence>
<dbReference type="EMBL" id="AMGW01000005">
    <property type="protein sequence ID" value="EXJ57087.1"/>
    <property type="molecule type" value="Genomic_DNA"/>
</dbReference>
<dbReference type="GO" id="GO:0005743">
    <property type="term" value="C:mitochondrial inner membrane"/>
    <property type="evidence" value="ECO:0007669"/>
    <property type="project" value="UniProtKB-UniRule"/>
</dbReference>
<dbReference type="HOGENOM" id="CLU_153999_2_0_1"/>
<comment type="function">
    <text evidence="1 9">Required for assembly of cytochrome c oxidase (complex IV).</text>
</comment>
<reference evidence="11 12" key="1">
    <citation type="submission" date="2013-03" db="EMBL/GenBank/DDBJ databases">
        <title>The Genome Sequence of Cladophialophora yegresii CBS 114405.</title>
        <authorList>
            <consortium name="The Broad Institute Genomics Platform"/>
            <person name="Cuomo C."/>
            <person name="de Hoog S."/>
            <person name="Gorbushina A."/>
            <person name="Walker B."/>
            <person name="Young S.K."/>
            <person name="Zeng Q."/>
            <person name="Gargeya S."/>
            <person name="Fitzgerald M."/>
            <person name="Haas B."/>
            <person name="Abouelleil A."/>
            <person name="Allen A.W."/>
            <person name="Alvarado L."/>
            <person name="Arachchi H.M."/>
            <person name="Berlin A.M."/>
            <person name="Chapman S.B."/>
            <person name="Gainer-Dewar J."/>
            <person name="Goldberg J."/>
            <person name="Griggs A."/>
            <person name="Gujja S."/>
            <person name="Hansen M."/>
            <person name="Howarth C."/>
            <person name="Imamovic A."/>
            <person name="Ireland A."/>
            <person name="Larimer J."/>
            <person name="McCowan C."/>
            <person name="Murphy C."/>
            <person name="Pearson M."/>
            <person name="Poon T.W."/>
            <person name="Priest M."/>
            <person name="Roberts A."/>
            <person name="Saif S."/>
            <person name="Shea T."/>
            <person name="Sisk P."/>
            <person name="Sykes S."/>
            <person name="Wortman J."/>
            <person name="Nusbaum C."/>
            <person name="Birren B."/>
        </authorList>
    </citation>
    <scope>NUCLEOTIDE SEQUENCE [LARGE SCALE GENOMIC DNA]</scope>
    <source>
        <strain evidence="11 12">CBS 114405</strain>
    </source>
</reference>
<keyword evidence="7 9" id="KW-0496">Mitochondrion</keyword>
<dbReference type="GO" id="GO:0033617">
    <property type="term" value="P:mitochondrial respiratory chain complex IV assembly"/>
    <property type="evidence" value="ECO:0007669"/>
    <property type="project" value="UniProtKB-UniRule"/>
</dbReference>
<dbReference type="Proteomes" id="UP000019473">
    <property type="component" value="Unassembled WGS sequence"/>
</dbReference>
<organism evidence="11 12">
    <name type="scientific">Cladophialophora yegresii CBS 114405</name>
    <dbReference type="NCBI Taxonomy" id="1182544"/>
    <lineage>
        <taxon>Eukaryota</taxon>
        <taxon>Fungi</taxon>
        <taxon>Dikarya</taxon>
        <taxon>Ascomycota</taxon>
        <taxon>Pezizomycotina</taxon>
        <taxon>Eurotiomycetes</taxon>
        <taxon>Chaetothyriomycetidae</taxon>
        <taxon>Chaetothyriales</taxon>
        <taxon>Herpotrichiellaceae</taxon>
        <taxon>Cladophialophora</taxon>
    </lineage>
</organism>
<feature type="domain" description="Cytochrome c oxidase assembly factor 3 mitochondrial coiled-coil" evidence="10">
    <location>
        <begin position="28"/>
        <end position="96"/>
    </location>
</feature>
<keyword evidence="12" id="KW-1185">Reference proteome</keyword>
<dbReference type="VEuPathDB" id="FungiDB:A1O7_07431"/>
<dbReference type="InterPro" id="IPR041752">
    <property type="entry name" value="Coa3"/>
</dbReference>
<accession>W9VMZ4</accession>
<dbReference type="eggNOG" id="ENOG502SEY5">
    <property type="taxonomic scope" value="Eukaryota"/>
</dbReference>
<evidence type="ECO:0000256" key="7">
    <source>
        <dbReference type="ARBA" id="ARBA00023128"/>
    </source>
</evidence>
<proteinExistence type="inferred from homology"/>
<evidence type="ECO:0000259" key="10">
    <source>
        <dbReference type="Pfam" id="PF09813"/>
    </source>
</evidence>